<feature type="region of interest" description="Disordered" evidence="1">
    <location>
        <begin position="1"/>
        <end position="24"/>
    </location>
</feature>
<feature type="region of interest" description="Disordered" evidence="1">
    <location>
        <begin position="80"/>
        <end position="143"/>
    </location>
</feature>
<sequence length="143" mass="15545">MPRYEYKVVPSPQKSAKTKGEKSAEGRFAASIEQALNQMGQDGWEYQRAELLPSEERSGLTGSTVNWRNVLIFRREIDVPVAPTPSPTETKDGVALAQPVPGPDTVQAPAPIAEQAKEPPLSLKGAETEKSEDETAEIEGQKT</sequence>
<organism evidence="2 3">
    <name type="scientific">Ruegeria faecimaris</name>
    <dbReference type="NCBI Taxonomy" id="686389"/>
    <lineage>
        <taxon>Bacteria</taxon>
        <taxon>Pseudomonadati</taxon>
        <taxon>Pseudomonadota</taxon>
        <taxon>Alphaproteobacteria</taxon>
        <taxon>Rhodobacterales</taxon>
        <taxon>Roseobacteraceae</taxon>
        <taxon>Ruegeria</taxon>
    </lineage>
</organism>
<name>A0A521BTS4_9RHOB</name>
<keyword evidence="3" id="KW-1185">Reference proteome</keyword>
<gene>
    <name evidence="2" type="ORF">SAMN06265380_1011209</name>
</gene>
<evidence type="ECO:0000256" key="1">
    <source>
        <dbReference type="SAM" id="MobiDB-lite"/>
    </source>
</evidence>
<dbReference type="AlphaFoldDB" id="A0A521BTS4"/>
<dbReference type="RefSeq" id="WP_142634971.1">
    <property type="nucleotide sequence ID" value="NZ_FXTE01000001.1"/>
</dbReference>
<proteinExistence type="predicted"/>
<protein>
    <recommendedName>
        <fullName evidence="4">DUF4177 domain-containing protein</fullName>
    </recommendedName>
</protein>
<reference evidence="2 3" key="1">
    <citation type="submission" date="2017-05" db="EMBL/GenBank/DDBJ databases">
        <authorList>
            <person name="Varghese N."/>
            <person name="Submissions S."/>
        </authorList>
    </citation>
    <scope>NUCLEOTIDE SEQUENCE [LARGE SCALE GENOMIC DNA]</scope>
    <source>
        <strain evidence="2 3">DSM 28009</strain>
    </source>
</reference>
<dbReference type="EMBL" id="FXTE01000001">
    <property type="protein sequence ID" value="SMO50563.1"/>
    <property type="molecule type" value="Genomic_DNA"/>
</dbReference>
<dbReference type="OrthoDB" id="7658888at2"/>
<evidence type="ECO:0008006" key="4">
    <source>
        <dbReference type="Google" id="ProtNLM"/>
    </source>
</evidence>
<evidence type="ECO:0000313" key="3">
    <source>
        <dbReference type="Proteomes" id="UP000319555"/>
    </source>
</evidence>
<evidence type="ECO:0000313" key="2">
    <source>
        <dbReference type="EMBL" id="SMO50563.1"/>
    </source>
</evidence>
<accession>A0A521BTS4</accession>
<dbReference type="Proteomes" id="UP000319555">
    <property type="component" value="Unassembled WGS sequence"/>
</dbReference>